<feature type="compositionally biased region" description="Basic and acidic residues" evidence="1">
    <location>
        <begin position="191"/>
        <end position="201"/>
    </location>
</feature>
<evidence type="ECO:0000313" key="3">
    <source>
        <dbReference type="Proteomes" id="UP000001999"/>
    </source>
</evidence>
<dbReference type="KEGG" id="vg:5309127"/>
<protein>
    <submittedName>
        <fullName evidence="2">Uncharacterized protein</fullName>
    </submittedName>
</protein>
<organism evidence="2 3">
    <name type="scientific">Microbacterium phage Min1</name>
    <dbReference type="NCBI Taxonomy" id="446529"/>
    <lineage>
        <taxon>Viruses</taxon>
        <taxon>Duplodnaviria</taxon>
        <taxon>Heunggongvirae</taxon>
        <taxon>Uroviricota</taxon>
        <taxon>Caudoviricetes</taxon>
        <taxon>Minunavirus</taxon>
        <taxon>Minunavirus Min1</taxon>
    </lineage>
</organism>
<feature type="compositionally biased region" description="Basic and acidic residues" evidence="1">
    <location>
        <begin position="158"/>
        <end position="174"/>
    </location>
</feature>
<dbReference type="OrthoDB" id="9473at10239"/>
<dbReference type="Proteomes" id="UP000001999">
    <property type="component" value="Segment"/>
</dbReference>
<proteinExistence type="predicted"/>
<keyword evidence="3" id="KW-1185">Reference proteome</keyword>
<dbReference type="Pfam" id="PF25209">
    <property type="entry name" value="Phage_capsid_4"/>
    <property type="match status" value="1"/>
</dbReference>
<feature type="region of interest" description="Disordered" evidence="1">
    <location>
        <begin position="158"/>
        <end position="201"/>
    </location>
</feature>
<accession>A6N1Z9</accession>
<sequence>MGYTYPQRHKEGALTAEELQLLLKSKTLIGRRLADLTKEKFLADYLLSGRYDATGGGVFYETETEDLYTDEDPEAIEPGGEYPLITLDEGVPSAARAVKWGQGIIFTDEKVTREGRQYVEKGLRRIGNTIVRHTDPVGMGRHLVPGDQHARRLGKLDLRRRDHAGHPHDPEPARRTRHRLGARRRRALRRAVREADRDPRR</sequence>
<feature type="compositionally biased region" description="Basic residues" evidence="1">
    <location>
        <begin position="175"/>
        <end position="190"/>
    </location>
</feature>
<name>A6N1Z9_9CAUD</name>
<dbReference type="EMBL" id="EF579802">
    <property type="protein sequence ID" value="ABR10471.1"/>
    <property type="molecule type" value="Genomic_DNA"/>
</dbReference>
<evidence type="ECO:0000256" key="1">
    <source>
        <dbReference type="SAM" id="MobiDB-lite"/>
    </source>
</evidence>
<dbReference type="GeneID" id="5309127"/>
<reference evidence="2 3" key="1">
    <citation type="submission" date="2007-04" db="EMBL/GenBank/DDBJ databases">
        <title>Isolation, characterization and complete nucleotide sequence of a novel temperate bacteriophage Min1, isolated from the nematode pathogen Microbacterium nematophilum.</title>
        <authorList>
            <person name="Akimkina T.V."/>
            <person name="Venien-Bryan C."/>
            <person name="Hodgkin J.A."/>
        </authorList>
    </citation>
    <scope>NUCLEOTIDE SEQUENCE [LARGE SCALE GENOMIC DNA]</scope>
</reference>
<evidence type="ECO:0000313" key="2">
    <source>
        <dbReference type="EMBL" id="ABR10471.1"/>
    </source>
</evidence>
<dbReference type="RefSeq" id="YP_001294801.1">
    <property type="nucleotide sequence ID" value="NC_009603.1"/>
</dbReference>